<reference evidence="2" key="1">
    <citation type="submission" date="2014-11" db="EMBL/GenBank/DDBJ databases">
        <authorList>
            <person name="Otto D Thomas"/>
            <person name="Naeem Raeece"/>
        </authorList>
    </citation>
    <scope>NUCLEOTIDE SEQUENCE</scope>
</reference>
<gene>
    <name evidence="2" type="ORF">Cvel_8252</name>
</gene>
<dbReference type="EMBL" id="CDMZ01003682">
    <property type="protein sequence ID" value="CEM47243.1"/>
    <property type="molecule type" value="Genomic_DNA"/>
</dbReference>
<evidence type="ECO:0000313" key="2">
    <source>
        <dbReference type="EMBL" id="CEM47243.1"/>
    </source>
</evidence>
<proteinExistence type="predicted"/>
<accession>A0A0G4HSD9</accession>
<protein>
    <submittedName>
        <fullName evidence="2">Uncharacterized protein</fullName>
    </submittedName>
</protein>
<feature type="chain" id="PRO_5005191921" evidence="1">
    <location>
        <begin position="19"/>
        <end position="194"/>
    </location>
</feature>
<feature type="signal peptide" evidence="1">
    <location>
        <begin position="1"/>
        <end position="18"/>
    </location>
</feature>
<keyword evidence="1" id="KW-0732">Signal</keyword>
<evidence type="ECO:0000256" key="1">
    <source>
        <dbReference type="SAM" id="SignalP"/>
    </source>
</evidence>
<dbReference type="VEuPathDB" id="CryptoDB:Cvel_8252"/>
<sequence length="194" mass="21847">MFFRAASFLALFVASVQGTSMHRMEQAEELSMETQSASSVTYECYRQAACCMSPNSGTLSLHDKWCNVALETETALYTGLWVICRTSIKATSTRRPGKRDAAEMCTKKIKDGCQVKQWKESGTTRTMEVTSTVAGQNPDYMFQADRCHFNKQIPKDAPVKKAQKLGDLDVVHTIDLYYAEEEDLHYIPTDTNDD</sequence>
<dbReference type="AlphaFoldDB" id="A0A0G4HSD9"/>
<organism evidence="2">
    <name type="scientific">Chromera velia CCMP2878</name>
    <dbReference type="NCBI Taxonomy" id="1169474"/>
    <lineage>
        <taxon>Eukaryota</taxon>
        <taxon>Sar</taxon>
        <taxon>Alveolata</taxon>
        <taxon>Colpodellida</taxon>
        <taxon>Chromeraceae</taxon>
        <taxon>Chromera</taxon>
    </lineage>
</organism>
<name>A0A0G4HSD9_9ALVE</name>